<dbReference type="Gene3D" id="3.40.630.30">
    <property type="match status" value="1"/>
</dbReference>
<protein>
    <recommendedName>
        <fullName evidence="1">N-acetyltransferase domain-containing protein</fullName>
    </recommendedName>
</protein>
<evidence type="ECO:0000313" key="2">
    <source>
        <dbReference type="EMBL" id="KTD81839.1"/>
    </source>
</evidence>
<dbReference type="PATRIC" id="fig|45076.6.peg.151"/>
<dbReference type="SUPFAM" id="SSF55729">
    <property type="entry name" value="Acyl-CoA N-acyltransferases (Nat)"/>
    <property type="match status" value="1"/>
</dbReference>
<sequence>MQVELIKATIEQKPLLANLLELYAYDFTEFCDFDIGDDGFYGYERLPLYWTESTRFPYLIYVDKKIAGFILVQKGSPISDDTTVWDISEFFVMKKYKRQGVGTAAVLKIWEQFKGQWQVRVLVGNHIACSFWLQAIKKFISVTPAKTEATIKGEDWVIYAFESKNRSGI</sequence>
<dbReference type="EMBL" id="LNZC01000002">
    <property type="protein sequence ID" value="KTD81839.1"/>
    <property type="molecule type" value="Genomic_DNA"/>
</dbReference>
<dbReference type="STRING" id="45076.Lwor_0142"/>
<dbReference type="RefSeq" id="WP_058491807.1">
    <property type="nucleotide sequence ID" value="NZ_CBCRUR010000002.1"/>
</dbReference>
<dbReference type="Proteomes" id="UP000054662">
    <property type="component" value="Unassembled WGS sequence"/>
</dbReference>
<dbReference type="InterPro" id="IPR016181">
    <property type="entry name" value="Acyl_CoA_acyltransferase"/>
</dbReference>
<dbReference type="CDD" id="cd04301">
    <property type="entry name" value="NAT_SF"/>
    <property type="match status" value="1"/>
</dbReference>
<evidence type="ECO:0000259" key="1">
    <source>
        <dbReference type="PROSITE" id="PS51186"/>
    </source>
</evidence>
<feature type="domain" description="N-acetyltransferase" evidence="1">
    <location>
        <begin position="17"/>
        <end position="169"/>
    </location>
</feature>
<dbReference type="OrthoDB" id="8479334at2"/>
<dbReference type="AlphaFoldDB" id="A0A0W1AKE7"/>
<gene>
    <name evidence="2" type="ORF">Lwor_0142</name>
</gene>
<dbReference type="Pfam" id="PF00583">
    <property type="entry name" value="Acetyltransf_1"/>
    <property type="match status" value="1"/>
</dbReference>
<comment type="caution">
    <text evidence="2">The sequence shown here is derived from an EMBL/GenBank/DDBJ whole genome shotgun (WGS) entry which is preliminary data.</text>
</comment>
<name>A0A0W1AKE7_9GAMM</name>
<dbReference type="InterPro" id="IPR000182">
    <property type="entry name" value="GNAT_dom"/>
</dbReference>
<accession>A0A0W1AKE7</accession>
<reference evidence="2 3" key="1">
    <citation type="submission" date="2015-11" db="EMBL/GenBank/DDBJ databases">
        <title>Genomic analysis of 38 Legionella species identifies large and diverse effector repertoires.</title>
        <authorList>
            <person name="Burstein D."/>
            <person name="Amaro F."/>
            <person name="Zusman T."/>
            <person name="Lifshitz Z."/>
            <person name="Cohen O."/>
            <person name="Gilbert J.A."/>
            <person name="Pupko T."/>
            <person name="Shuman H.A."/>
            <person name="Segal G."/>
        </authorList>
    </citation>
    <scope>NUCLEOTIDE SEQUENCE [LARGE SCALE GENOMIC DNA]</scope>
    <source>
        <strain evidence="2 3">ATCC 49508</strain>
    </source>
</reference>
<keyword evidence="3" id="KW-1185">Reference proteome</keyword>
<dbReference type="GO" id="GO:0016747">
    <property type="term" value="F:acyltransferase activity, transferring groups other than amino-acyl groups"/>
    <property type="evidence" value="ECO:0007669"/>
    <property type="project" value="InterPro"/>
</dbReference>
<organism evidence="2 3">
    <name type="scientific">Legionella worsleiensis</name>
    <dbReference type="NCBI Taxonomy" id="45076"/>
    <lineage>
        <taxon>Bacteria</taxon>
        <taxon>Pseudomonadati</taxon>
        <taxon>Pseudomonadota</taxon>
        <taxon>Gammaproteobacteria</taxon>
        <taxon>Legionellales</taxon>
        <taxon>Legionellaceae</taxon>
        <taxon>Legionella</taxon>
    </lineage>
</organism>
<dbReference type="PROSITE" id="PS51186">
    <property type="entry name" value="GNAT"/>
    <property type="match status" value="1"/>
</dbReference>
<evidence type="ECO:0000313" key="3">
    <source>
        <dbReference type="Proteomes" id="UP000054662"/>
    </source>
</evidence>
<proteinExistence type="predicted"/>